<accession>A0A9D1K8I0</accession>
<keyword evidence="1" id="KW-1133">Transmembrane helix</keyword>
<evidence type="ECO:0000313" key="3">
    <source>
        <dbReference type="EMBL" id="HIS97001.1"/>
    </source>
</evidence>
<organism evidence="3 4">
    <name type="scientific">Candidatus Scatomorpha pullistercoris</name>
    <dbReference type="NCBI Taxonomy" id="2840929"/>
    <lineage>
        <taxon>Bacteria</taxon>
        <taxon>Bacillati</taxon>
        <taxon>Bacillota</taxon>
        <taxon>Clostridia</taxon>
        <taxon>Eubacteriales</taxon>
        <taxon>Candidatus Scatomorpha</taxon>
    </lineage>
</organism>
<evidence type="ECO:0000313" key="4">
    <source>
        <dbReference type="Proteomes" id="UP000886876"/>
    </source>
</evidence>
<evidence type="ECO:0000256" key="2">
    <source>
        <dbReference type="SAM" id="SignalP"/>
    </source>
</evidence>
<feature type="transmembrane region" description="Helical" evidence="1">
    <location>
        <begin position="169"/>
        <end position="191"/>
    </location>
</feature>
<keyword evidence="1" id="KW-0812">Transmembrane</keyword>
<proteinExistence type="predicted"/>
<dbReference type="EMBL" id="DVJS01000077">
    <property type="protein sequence ID" value="HIS97001.1"/>
    <property type="molecule type" value="Genomic_DNA"/>
</dbReference>
<gene>
    <name evidence="3" type="ORF">IAD42_03385</name>
</gene>
<reference evidence="3" key="2">
    <citation type="journal article" date="2021" name="PeerJ">
        <title>Extensive microbial diversity within the chicken gut microbiome revealed by metagenomics and culture.</title>
        <authorList>
            <person name="Gilroy R."/>
            <person name="Ravi A."/>
            <person name="Getino M."/>
            <person name="Pursley I."/>
            <person name="Horton D.L."/>
            <person name="Alikhan N.F."/>
            <person name="Baker D."/>
            <person name="Gharbi K."/>
            <person name="Hall N."/>
            <person name="Watson M."/>
            <person name="Adriaenssens E.M."/>
            <person name="Foster-Nyarko E."/>
            <person name="Jarju S."/>
            <person name="Secka A."/>
            <person name="Antonio M."/>
            <person name="Oren A."/>
            <person name="Chaudhuri R.R."/>
            <person name="La Ragione R."/>
            <person name="Hildebrand F."/>
            <person name="Pallen M.J."/>
        </authorList>
    </citation>
    <scope>NUCLEOTIDE SEQUENCE</scope>
    <source>
        <strain evidence="3">ChiHecec3B27-6122</strain>
    </source>
</reference>
<protein>
    <submittedName>
        <fullName evidence="3">Uncharacterized protein</fullName>
    </submittedName>
</protein>
<dbReference type="Proteomes" id="UP000886876">
    <property type="component" value="Unassembled WGS sequence"/>
</dbReference>
<feature type="transmembrane region" description="Helical" evidence="1">
    <location>
        <begin position="70"/>
        <end position="89"/>
    </location>
</feature>
<dbReference type="AlphaFoldDB" id="A0A9D1K8I0"/>
<feature type="signal peptide" evidence="2">
    <location>
        <begin position="1"/>
        <end position="18"/>
    </location>
</feature>
<evidence type="ECO:0000256" key="1">
    <source>
        <dbReference type="SAM" id="Phobius"/>
    </source>
</evidence>
<feature type="transmembrane region" description="Helical" evidence="1">
    <location>
        <begin position="110"/>
        <end position="131"/>
    </location>
</feature>
<sequence>MMLSSEFRRLFRSRQLYAALLAGFAAAFCDVVQNARDAAQFSRISPEAGFEGYSLFARWMGINGFTFGHVLFYLLWPLLAALPFGWAYASDLRSGYWRQIVTRAGRGRAVLARYLAVFTGGGLAVMLPLLADLLVNALICPACTLRVTSSLTTVVSGHFLSGLFYTRPWLWSLIWCGVSFLWGGAAAVMCLGTGRALRRGFAAVQRWTELH</sequence>
<feature type="chain" id="PRO_5038430398" evidence="2">
    <location>
        <begin position="19"/>
        <end position="211"/>
    </location>
</feature>
<reference evidence="3" key="1">
    <citation type="submission" date="2020-10" db="EMBL/GenBank/DDBJ databases">
        <authorList>
            <person name="Gilroy R."/>
        </authorList>
    </citation>
    <scope>NUCLEOTIDE SEQUENCE</scope>
    <source>
        <strain evidence="3">ChiHecec3B27-6122</strain>
    </source>
</reference>
<comment type="caution">
    <text evidence="3">The sequence shown here is derived from an EMBL/GenBank/DDBJ whole genome shotgun (WGS) entry which is preliminary data.</text>
</comment>
<name>A0A9D1K8I0_9FIRM</name>
<keyword evidence="2" id="KW-0732">Signal</keyword>
<keyword evidence="1" id="KW-0472">Membrane</keyword>